<evidence type="ECO:0000256" key="2">
    <source>
        <dbReference type="ARBA" id="ARBA00006464"/>
    </source>
</evidence>
<keyword evidence="4 7" id="KW-0812">Transmembrane</keyword>
<feature type="transmembrane region" description="Helical" evidence="7">
    <location>
        <begin position="98"/>
        <end position="117"/>
    </location>
</feature>
<evidence type="ECO:0000256" key="4">
    <source>
        <dbReference type="ARBA" id="ARBA00022692"/>
    </source>
</evidence>
<evidence type="ECO:0000256" key="1">
    <source>
        <dbReference type="ARBA" id="ARBA00004141"/>
    </source>
</evidence>
<evidence type="ECO:0000313" key="10">
    <source>
        <dbReference type="Proteomes" id="UP000433071"/>
    </source>
</evidence>
<keyword evidence="3 9" id="KW-0808">Transferase</keyword>
<feature type="domain" description="Bacterial sugar transferase" evidence="8">
    <location>
        <begin position="289"/>
        <end position="477"/>
    </location>
</feature>
<dbReference type="AlphaFoldDB" id="A0A6I3MC67"/>
<reference evidence="9 10" key="1">
    <citation type="submission" date="2019-11" db="EMBL/GenBank/DDBJ databases">
        <title>Agromyces kandeliae sp. nov., isolated from mangrove soil.</title>
        <authorList>
            <person name="Wang R."/>
        </authorList>
    </citation>
    <scope>NUCLEOTIDE SEQUENCE [LARGE SCALE GENOMIC DNA]</scope>
    <source>
        <strain evidence="9 10">JCM 11433</strain>
    </source>
</reference>
<gene>
    <name evidence="9" type="ORF">GJ743_14595</name>
</gene>
<dbReference type="PANTHER" id="PTHR30576:SF10">
    <property type="entry name" value="SLL5057 PROTEIN"/>
    <property type="match status" value="1"/>
</dbReference>
<dbReference type="GO" id="GO:0016020">
    <property type="term" value="C:membrane"/>
    <property type="evidence" value="ECO:0007669"/>
    <property type="project" value="UniProtKB-SubCell"/>
</dbReference>
<dbReference type="GO" id="GO:0016780">
    <property type="term" value="F:phosphotransferase activity, for other substituted phosphate groups"/>
    <property type="evidence" value="ECO:0007669"/>
    <property type="project" value="TreeGrafter"/>
</dbReference>
<dbReference type="Proteomes" id="UP000433071">
    <property type="component" value="Unassembled WGS sequence"/>
</dbReference>
<sequence>MTPRVRVTRWQRQYARRLFVTDFLAVFTAVFGSQFLRFGTRVEELDLLHAEVTEFAITYSALSVLLVAGWMVALEFFATRDHKIIGSGSLEYKRIADATFRTFGLLAILAFLTQSLIGRGYLIIAFPAGVALLLLGRWGWRHWLNARRAQGEFTYRALLVGEREKSEHVAQQMGRHNDVGITIIGAVTDHGSVERRLSSAIPVLGGYDDVLDIIAESGADTVIITGSDHVGPKQLRRLGWDLEARSVSLIVAPALTDVAGPRIHARPVAGLPLIHVEYPEFDGRKRATKRIFDIVGSLLLIALSAPIMVAVAFAVKFTSPGSVLYRQERIGLRGTPFEMLKFRSMVSGADDQLKSLLDAQGTSEKPLFKINSDPRITPVGRFIRRYSLDELPQFFNVLRGEMSLVGPRPQVPAEVALYEDWAHRRLFMKPGITGLWQVSGRSDLDWDDAIRLDLYYVENWSMVADVVILWRTVRAVVSPGGQAH</sequence>
<comment type="subcellular location">
    <subcellularLocation>
        <location evidence="1">Membrane</location>
        <topology evidence="1">Multi-pass membrane protein</topology>
    </subcellularLocation>
</comment>
<dbReference type="Pfam" id="PF13727">
    <property type="entry name" value="CoA_binding_3"/>
    <property type="match status" value="1"/>
</dbReference>
<protein>
    <submittedName>
        <fullName evidence="9">Exopolysaccharide biosynthesis polyprenyl glycosylphosphotransferase</fullName>
    </submittedName>
</protein>
<accession>A0A6I3MC67</accession>
<dbReference type="EMBL" id="WMLB01000033">
    <property type="protein sequence ID" value="MTH69597.1"/>
    <property type="molecule type" value="Genomic_DNA"/>
</dbReference>
<keyword evidence="10" id="KW-1185">Reference proteome</keyword>
<keyword evidence="5 7" id="KW-1133">Transmembrane helix</keyword>
<evidence type="ECO:0000256" key="7">
    <source>
        <dbReference type="SAM" id="Phobius"/>
    </source>
</evidence>
<dbReference type="InterPro" id="IPR017475">
    <property type="entry name" value="EPS_sugar_tfrase"/>
</dbReference>
<comment type="similarity">
    <text evidence="2">Belongs to the bacterial sugar transferase family.</text>
</comment>
<comment type="caution">
    <text evidence="9">The sequence shown here is derived from an EMBL/GenBank/DDBJ whole genome shotgun (WGS) entry which is preliminary data.</text>
</comment>
<evidence type="ECO:0000256" key="6">
    <source>
        <dbReference type="ARBA" id="ARBA00023136"/>
    </source>
</evidence>
<feature type="transmembrane region" description="Helical" evidence="7">
    <location>
        <begin position="294"/>
        <end position="315"/>
    </location>
</feature>
<proteinExistence type="inferred from homology"/>
<feature type="transmembrane region" description="Helical" evidence="7">
    <location>
        <begin position="56"/>
        <end position="77"/>
    </location>
</feature>
<dbReference type="InterPro" id="IPR003362">
    <property type="entry name" value="Bact_transf"/>
</dbReference>
<dbReference type="NCBIfam" id="TIGR03025">
    <property type="entry name" value="EPS_sugtrans"/>
    <property type="match status" value="1"/>
</dbReference>
<evidence type="ECO:0000256" key="3">
    <source>
        <dbReference type="ARBA" id="ARBA00022679"/>
    </source>
</evidence>
<keyword evidence="6 7" id="KW-0472">Membrane</keyword>
<evidence type="ECO:0000259" key="8">
    <source>
        <dbReference type="Pfam" id="PF02397"/>
    </source>
</evidence>
<dbReference type="Pfam" id="PF02397">
    <property type="entry name" value="Bac_transf"/>
    <property type="match status" value="1"/>
</dbReference>
<feature type="transmembrane region" description="Helical" evidence="7">
    <location>
        <begin position="18"/>
        <end position="36"/>
    </location>
</feature>
<evidence type="ECO:0000256" key="5">
    <source>
        <dbReference type="ARBA" id="ARBA00022989"/>
    </source>
</evidence>
<name>A0A6I3MC67_9MICO</name>
<dbReference type="PANTHER" id="PTHR30576">
    <property type="entry name" value="COLANIC BIOSYNTHESIS UDP-GLUCOSE LIPID CARRIER TRANSFERASE"/>
    <property type="match status" value="1"/>
</dbReference>
<organism evidence="9 10">
    <name type="scientific">Agromyces bracchium</name>
    <dbReference type="NCBI Taxonomy" id="88376"/>
    <lineage>
        <taxon>Bacteria</taxon>
        <taxon>Bacillati</taxon>
        <taxon>Actinomycetota</taxon>
        <taxon>Actinomycetes</taxon>
        <taxon>Micrococcales</taxon>
        <taxon>Microbacteriaceae</taxon>
        <taxon>Agromyces</taxon>
    </lineage>
</organism>
<feature type="transmembrane region" description="Helical" evidence="7">
    <location>
        <begin position="123"/>
        <end position="140"/>
    </location>
</feature>
<dbReference type="Gene3D" id="3.40.50.720">
    <property type="entry name" value="NAD(P)-binding Rossmann-like Domain"/>
    <property type="match status" value="1"/>
</dbReference>
<evidence type="ECO:0000313" key="9">
    <source>
        <dbReference type="EMBL" id="MTH69597.1"/>
    </source>
</evidence>